<feature type="transmembrane region" description="Helical" evidence="2">
    <location>
        <begin position="329"/>
        <end position="348"/>
    </location>
</feature>
<evidence type="ECO:0000256" key="1">
    <source>
        <dbReference type="SAM" id="MobiDB-lite"/>
    </source>
</evidence>
<feature type="transmembrane region" description="Helical" evidence="2">
    <location>
        <begin position="369"/>
        <end position="387"/>
    </location>
</feature>
<keyword evidence="2" id="KW-0472">Membrane</keyword>
<keyword evidence="2" id="KW-1133">Transmembrane helix</keyword>
<feature type="transmembrane region" description="Helical" evidence="2">
    <location>
        <begin position="423"/>
        <end position="442"/>
    </location>
</feature>
<feature type="transmembrane region" description="Helical" evidence="2">
    <location>
        <begin position="116"/>
        <end position="136"/>
    </location>
</feature>
<feature type="transmembrane region" description="Helical" evidence="2">
    <location>
        <begin position="393"/>
        <end position="411"/>
    </location>
</feature>
<feature type="transmembrane region" description="Helical" evidence="2">
    <location>
        <begin position="204"/>
        <end position="224"/>
    </location>
</feature>
<dbReference type="AlphaFoldDB" id="A0A7I8DM43"/>
<accession>A0A7I8DM43</accession>
<dbReference type="Pfam" id="PF07556">
    <property type="entry name" value="DUF1538"/>
    <property type="match status" value="2"/>
</dbReference>
<keyword evidence="4" id="KW-1185">Reference proteome</keyword>
<feature type="transmembrane region" description="Helical" evidence="2">
    <location>
        <begin position="143"/>
        <end position="167"/>
    </location>
</feature>
<feature type="compositionally biased region" description="Polar residues" evidence="1">
    <location>
        <begin position="542"/>
        <end position="551"/>
    </location>
</feature>
<keyword evidence="2" id="KW-0812">Transmembrane</keyword>
<feature type="region of interest" description="Disordered" evidence="1">
    <location>
        <begin position="536"/>
        <end position="561"/>
    </location>
</feature>
<feature type="transmembrane region" description="Helical" evidence="2">
    <location>
        <begin position="173"/>
        <end position="192"/>
    </location>
</feature>
<organism evidence="3 4">
    <name type="scientific">Anaerocolumna chitinilytica</name>
    <dbReference type="NCBI Taxonomy" id="1727145"/>
    <lineage>
        <taxon>Bacteria</taxon>
        <taxon>Bacillati</taxon>
        <taxon>Bacillota</taxon>
        <taxon>Clostridia</taxon>
        <taxon>Lachnospirales</taxon>
        <taxon>Lachnospiraceae</taxon>
        <taxon>Anaerocolumna</taxon>
    </lineage>
</organism>
<dbReference type="EMBL" id="AP023368">
    <property type="protein sequence ID" value="BCJ99449.1"/>
    <property type="molecule type" value="Genomic_DNA"/>
</dbReference>
<evidence type="ECO:0000256" key="2">
    <source>
        <dbReference type="SAM" id="Phobius"/>
    </source>
</evidence>
<protein>
    <submittedName>
        <fullName evidence="3">Membrane protein</fullName>
    </submittedName>
</protein>
<feature type="transmembrane region" description="Helical" evidence="2">
    <location>
        <begin position="12"/>
        <end position="29"/>
    </location>
</feature>
<reference evidence="3 4" key="2">
    <citation type="submission" date="2020-08" db="EMBL/GenBank/DDBJ databases">
        <authorList>
            <person name="Ueki A."/>
            <person name="Tonouchi A."/>
        </authorList>
    </citation>
    <scope>NUCLEOTIDE SEQUENCE [LARGE SCALE GENOMIC DNA]</scope>
    <source>
        <strain evidence="3 4">CTTW</strain>
    </source>
</reference>
<evidence type="ECO:0000313" key="3">
    <source>
        <dbReference type="EMBL" id="BCJ99449.1"/>
    </source>
</evidence>
<sequence>MNNIASKIKESIYSVLPITILVLLLHLTIVKLPKATLSSFLIGSLLLILGMGLFTQGADMSMMIMGEKMGSFLTKSRKIWLLVIVSFLFGVIVTVAEPDLQVLARQTPGVPDKVLIWAVALGVGSFLVIAFLRTILQLKMKHILAVLYGIVFIIAIFTPNNFVSVAFDSGGVTTGPITVPFIMALGIGMAAVRGDKTSQEDSFGLISLCSVGPVMAVLVLGIFYKPSGSYERIILPEDSSFLIVLQAFLRHAPGYMHQVFVAIVPILAFFLVFQIFAIKIPVRQLIKIGIGLIYTFVGLVIFLTGVNVGFMPAGYYIGEHVAASAYSSLIIPLSMIFGYLTVAAEPAVHVLVNQVEEVSEGNISGKTMRISLSIGVALSAGLSMIRVLHGLSIWYFILPGYLIAVIMTFIVPPIFTSIAFDSGGVAAGTMTATFLLPLAIGACESVGGNVLEDAFGIIALVAMTPLITIECLGLLYNRKAARKQPEIPEELIIDIPSEPSGEISMEDEFVFFELEDEDYPENGLSASMAYEENPLPEFINSDELSSEGTEQGDSKYLEGLS</sequence>
<feature type="transmembrane region" description="Helical" evidence="2">
    <location>
        <begin position="454"/>
        <end position="476"/>
    </location>
</feature>
<dbReference type="KEGG" id="acht:bsdcttw_24900"/>
<reference evidence="3 4" key="1">
    <citation type="submission" date="2020-08" db="EMBL/GenBank/DDBJ databases">
        <title>Draft genome sequencing of an Anaerocolumna strain isolated from anoxic soil subjected to BSD treatment.</title>
        <authorList>
            <person name="Uek A."/>
            <person name="Tonouchi A."/>
        </authorList>
    </citation>
    <scope>NUCLEOTIDE SEQUENCE [LARGE SCALE GENOMIC DNA]</scope>
    <source>
        <strain evidence="3 4">CTTW</strain>
    </source>
</reference>
<feature type="transmembrane region" description="Helical" evidence="2">
    <location>
        <begin position="35"/>
        <end position="58"/>
    </location>
</feature>
<dbReference type="InterPro" id="IPR011435">
    <property type="entry name" value="UmpAB"/>
</dbReference>
<gene>
    <name evidence="3" type="ORF">bsdcttw_24900</name>
</gene>
<proteinExistence type="predicted"/>
<feature type="transmembrane region" description="Helical" evidence="2">
    <location>
        <begin position="290"/>
        <end position="317"/>
    </location>
</feature>
<feature type="compositionally biased region" description="Basic and acidic residues" evidence="1">
    <location>
        <begin position="552"/>
        <end position="561"/>
    </location>
</feature>
<name>A0A7I8DM43_9FIRM</name>
<evidence type="ECO:0000313" key="4">
    <source>
        <dbReference type="Proteomes" id="UP000515703"/>
    </source>
</evidence>
<dbReference type="RefSeq" id="WP_225903645.1">
    <property type="nucleotide sequence ID" value="NZ_AP023368.1"/>
</dbReference>
<feature type="transmembrane region" description="Helical" evidence="2">
    <location>
        <begin position="255"/>
        <end position="278"/>
    </location>
</feature>
<dbReference type="Proteomes" id="UP000515703">
    <property type="component" value="Chromosome"/>
</dbReference>
<feature type="transmembrane region" description="Helical" evidence="2">
    <location>
        <begin position="79"/>
        <end position="96"/>
    </location>
</feature>